<dbReference type="AlphaFoldDB" id="A0A1S1LPU8"/>
<feature type="region of interest" description="Disordered" evidence="1">
    <location>
        <begin position="164"/>
        <end position="235"/>
    </location>
</feature>
<evidence type="ECO:0000313" key="3">
    <source>
        <dbReference type="Proteomes" id="UP000180043"/>
    </source>
</evidence>
<evidence type="ECO:0000313" key="2">
    <source>
        <dbReference type="EMBL" id="OHU56729.1"/>
    </source>
</evidence>
<evidence type="ECO:0000256" key="1">
    <source>
        <dbReference type="SAM" id="MobiDB-lite"/>
    </source>
</evidence>
<protein>
    <submittedName>
        <fullName evidence="2">Uncharacterized protein</fullName>
    </submittedName>
</protein>
<feature type="region of interest" description="Disordered" evidence="1">
    <location>
        <begin position="1"/>
        <end position="29"/>
    </location>
</feature>
<feature type="compositionally biased region" description="Polar residues" evidence="1">
    <location>
        <begin position="173"/>
        <end position="182"/>
    </location>
</feature>
<dbReference type="EMBL" id="MLIQ01000016">
    <property type="protein sequence ID" value="OHU56729.1"/>
    <property type="molecule type" value="Genomic_DNA"/>
</dbReference>
<gene>
    <name evidence="2" type="ORF">BKG82_16055</name>
</gene>
<accession>A0A1S1LPU8</accession>
<dbReference type="Proteomes" id="UP000180043">
    <property type="component" value="Unassembled WGS sequence"/>
</dbReference>
<reference evidence="2 3" key="1">
    <citation type="submission" date="2016-10" db="EMBL/GenBank/DDBJ databases">
        <title>Evaluation of Human, Veterinary and Environmental Mycobacterium chelonae Isolates by Core Genome Phylogenomic Analysis, Targeted Gene Comparison, and Anti-microbial Susceptibility Patterns: A Tale of Mistaken Identities.</title>
        <authorList>
            <person name="Fogelson S.B."/>
            <person name="Camus A.C."/>
            <person name="Lorenz W."/>
            <person name="Vasireddy R."/>
            <person name="Vasireddy S."/>
            <person name="Smith T."/>
            <person name="Brown-Elliott B.A."/>
            <person name="Wallace R.J.Jr."/>
            <person name="Hasan N.A."/>
            <person name="Reischl U."/>
            <person name="Sanchez S."/>
        </authorList>
    </citation>
    <scope>NUCLEOTIDE SEQUENCE [LARGE SCALE GENOMIC DNA]</scope>
    <source>
        <strain evidence="2 3">15515</strain>
    </source>
</reference>
<proteinExistence type="predicted"/>
<organism evidence="2 3">
    <name type="scientific">Mycobacteroides chelonae</name>
    <name type="common">Mycobacterium chelonae</name>
    <dbReference type="NCBI Taxonomy" id="1774"/>
    <lineage>
        <taxon>Bacteria</taxon>
        <taxon>Bacillati</taxon>
        <taxon>Actinomycetota</taxon>
        <taxon>Actinomycetes</taxon>
        <taxon>Mycobacteriales</taxon>
        <taxon>Mycobacteriaceae</taxon>
        <taxon>Mycobacteroides</taxon>
    </lineage>
</organism>
<feature type="compositionally biased region" description="Polar residues" evidence="1">
    <location>
        <begin position="1"/>
        <end position="10"/>
    </location>
</feature>
<comment type="caution">
    <text evidence="2">The sequence shown here is derived from an EMBL/GenBank/DDBJ whole genome shotgun (WGS) entry which is preliminary data.</text>
</comment>
<dbReference type="RefSeq" id="WP_057969545.1">
    <property type="nucleotide sequence ID" value="NZ_MLII01000011.1"/>
</dbReference>
<sequence length="276" mass="29657">MSEINGTENVSEIGDGNTEGNIGVEPSSNSRIVKWSEQWWAEKAKPGVRRCKAHRKNGNRCQRAAMDGTTVCPTHGGKAPQVQAAARRRLAEATDRMARELLKMAVDPNVNDAVKLKAMTEALDRGGVTTKAVATVEITAKPFEEIFDADVVVTAGGRADYRRSRGIADDSDTPTALASSTDLPPLEPSDSFSPIDVEFSDDESGNVRSQGRPMSRDDAQRQPYGRLAGQTGPFCGEAEGMQSLEDAVEAQAEMRRRAAAMGPIRRALPPGHTAHG</sequence>
<name>A0A1S1LPU8_MYCCH</name>